<sequence>MIYSSIKTNINHLQFQSNEAVVQSMQLSISRLMSMVDGFGA</sequence>
<gene>
    <name evidence="1" type="ORF">DI53_3561</name>
</gene>
<reference evidence="1 2" key="2">
    <citation type="journal article" date="2015" name="PLoS ONE">
        <title>Whole-Genome Optical Mapping and Finished Genome Sequence of Sphingobacterium deserti sp. nov., a New Species Isolated from the Western Desert of China.</title>
        <authorList>
            <person name="Teng C."/>
            <person name="Zhou Z."/>
            <person name="Molnar I."/>
            <person name="Li X."/>
            <person name="Tang R."/>
            <person name="Chen M."/>
            <person name="Wang L."/>
            <person name="Su S."/>
            <person name="Zhang W."/>
            <person name="Lin M."/>
        </authorList>
    </citation>
    <scope>NUCLEOTIDE SEQUENCE [LARGE SCALE GENOMIC DNA]</scope>
    <source>
        <strain evidence="2">ACCC05744</strain>
    </source>
</reference>
<evidence type="ECO:0000313" key="2">
    <source>
        <dbReference type="Proteomes" id="UP000031802"/>
    </source>
</evidence>
<name>A0A0B8SZ07_9SPHI</name>
<dbReference type="EMBL" id="JJMU01000066">
    <property type="protein sequence ID" value="KGE12521.1"/>
    <property type="molecule type" value="Genomic_DNA"/>
</dbReference>
<dbReference type="AlphaFoldDB" id="A0A0B8SZ07"/>
<proteinExistence type="predicted"/>
<dbReference type="PATRIC" id="fig|1229276.3.peg.3677"/>
<keyword evidence="2" id="KW-1185">Reference proteome</keyword>
<protein>
    <submittedName>
        <fullName evidence="1">Uncharacterized protein</fullName>
    </submittedName>
</protein>
<accession>A0A0B8SZ07</accession>
<dbReference type="Proteomes" id="UP000031802">
    <property type="component" value="Unassembled WGS sequence"/>
</dbReference>
<comment type="caution">
    <text evidence="1">The sequence shown here is derived from an EMBL/GenBank/DDBJ whole genome shotgun (WGS) entry which is preliminary data.</text>
</comment>
<organism evidence="1 2">
    <name type="scientific">Sphingobacterium deserti</name>
    <dbReference type="NCBI Taxonomy" id="1229276"/>
    <lineage>
        <taxon>Bacteria</taxon>
        <taxon>Pseudomonadati</taxon>
        <taxon>Bacteroidota</taxon>
        <taxon>Sphingobacteriia</taxon>
        <taxon>Sphingobacteriales</taxon>
        <taxon>Sphingobacteriaceae</taxon>
        <taxon>Sphingobacterium</taxon>
    </lineage>
</organism>
<evidence type="ECO:0000313" key="1">
    <source>
        <dbReference type="EMBL" id="KGE12521.1"/>
    </source>
</evidence>
<reference evidence="2" key="1">
    <citation type="submission" date="2014-04" db="EMBL/GenBank/DDBJ databases">
        <title>Whole-Genome optical mapping and complete genome sequence of Sphingobacterium deserti sp. nov., a new spaces isolated from desert in the west of China.</title>
        <authorList>
            <person name="Teng C."/>
            <person name="Zhou Z."/>
            <person name="Li X."/>
            <person name="Chen M."/>
            <person name="Lin M."/>
            <person name="Wang L."/>
            <person name="Su S."/>
            <person name="Zhang C."/>
            <person name="Zhang W."/>
        </authorList>
    </citation>
    <scope>NUCLEOTIDE SEQUENCE [LARGE SCALE GENOMIC DNA]</scope>
    <source>
        <strain evidence="2">ACCC05744</strain>
    </source>
</reference>